<evidence type="ECO:0000256" key="1">
    <source>
        <dbReference type="SAM" id="MobiDB-lite"/>
    </source>
</evidence>
<sequence length="271" mass="29749">MTKTLRNGKKYTSNAGSPEEIYVLSSSTMESTQHDGLGQEPNEESFVDDSEFERLSKLLRLPGDDDLWMPDDADAGAAAPMPANFADEASNVPANNFPFPDLAPPKYDGRATPVTDKVQYPLMPAAWPGAATAEDSAVHAEIRNALNTDISNYKIPQLGVYPLEESYGSLLDHDPQPREQDSMEVSEPDKGKDDYPLNEIEDLPDEPPSSPSDSSSSSSSDPSSDDSSTTEDTDEDTVLVAKDQGDKANKRTYKRRLLNIQSRLRMMEKLT</sequence>
<feature type="compositionally biased region" description="Basic and acidic residues" evidence="1">
    <location>
        <begin position="171"/>
        <end position="195"/>
    </location>
</feature>
<gene>
    <name evidence="2" type="ORF">M407DRAFT_28693</name>
</gene>
<organism evidence="2 3">
    <name type="scientific">Tulasnella calospora MUT 4182</name>
    <dbReference type="NCBI Taxonomy" id="1051891"/>
    <lineage>
        <taxon>Eukaryota</taxon>
        <taxon>Fungi</taxon>
        <taxon>Dikarya</taxon>
        <taxon>Basidiomycota</taxon>
        <taxon>Agaricomycotina</taxon>
        <taxon>Agaricomycetes</taxon>
        <taxon>Cantharellales</taxon>
        <taxon>Tulasnellaceae</taxon>
        <taxon>Tulasnella</taxon>
    </lineage>
</organism>
<feature type="compositionally biased region" description="Acidic residues" evidence="1">
    <location>
        <begin position="41"/>
        <end position="50"/>
    </location>
</feature>
<reference evidence="2 3" key="1">
    <citation type="submission" date="2014-04" db="EMBL/GenBank/DDBJ databases">
        <authorList>
            <consortium name="DOE Joint Genome Institute"/>
            <person name="Kuo A."/>
            <person name="Girlanda M."/>
            <person name="Perotto S."/>
            <person name="Kohler A."/>
            <person name="Nagy L.G."/>
            <person name="Floudas D."/>
            <person name="Copeland A."/>
            <person name="Barry K.W."/>
            <person name="Cichocki N."/>
            <person name="Veneault-Fourrey C."/>
            <person name="LaButti K."/>
            <person name="Lindquist E.A."/>
            <person name="Lipzen A."/>
            <person name="Lundell T."/>
            <person name="Morin E."/>
            <person name="Murat C."/>
            <person name="Sun H."/>
            <person name="Tunlid A."/>
            <person name="Henrissat B."/>
            <person name="Grigoriev I.V."/>
            <person name="Hibbett D.S."/>
            <person name="Martin F."/>
            <person name="Nordberg H.P."/>
            <person name="Cantor M.N."/>
            <person name="Hua S.X."/>
        </authorList>
    </citation>
    <scope>NUCLEOTIDE SEQUENCE [LARGE SCALE GENOMIC DNA]</scope>
    <source>
        <strain evidence="2 3">MUT 4182</strain>
    </source>
</reference>
<evidence type="ECO:0000313" key="2">
    <source>
        <dbReference type="EMBL" id="KIO21765.1"/>
    </source>
</evidence>
<reference evidence="3" key="2">
    <citation type="submission" date="2015-01" db="EMBL/GenBank/DDBJ databases">
        <title>Evolutionary Origins and Diversification of the Mycorrhizal Mutualists.</title>
        <authorList>
            <consortium name="DOE Joint Genome Institute"/>
            <consortium name="Mycorrhizal Genomics Consortium"/>
            <person name="Kohler A."/>
            <person name="Kuo A."/>
            <person name="Nagy L.G."/>
            <person name="Floudas D."/>
            <person name="Copeland A."/>
            <person name="Barry K.W."/>
            <person name="Cichocki N."/>
            <person name="Veneault-Fourrey C."/>
            <person name="LaButti K."/>
            <person name="Lindquist E.A."/>
            <person name="Lipzen A."/>
            <person name="Lundell T."/>
            <person name="Morin E."/>
            <person name="Murat C."/>
            <person name="Riley R."/>
            <person name="Ohm R."/>
            <person name="Sun H."/>
            <person name="Tunlid A."/>
            <person name="Henrissat B."/>
            <person name="Grigoriev I.V."/>
            <person name="Hibbett D.S."/>
            <person name="Martin F."/>
        </authorList>
    </citation>
    <scope>NUCLEOTIDE SEQUENCE [LARGE SCALE GENOMIC DNA]</scope>
    <source>
        <strain evidence="3">MUT 4182</strain>
    </source>
</reference>
<accession>A0A0C3Q110</accession>
<keyword evidence="3" id="KW-1185">Reference proteome</keyword>
<proteinExistence type="predicted"/>
<dbReference type="AlphaFoldDB" id="A0A0C3Q110"/>
<dbReference type="EMBL" id="KN823129">
    <property type="protein sequence ID" value="KIO21765.1"/>
    <property type="molecule type" value="Genomic_DNA"/>
</dbReference>
<feature type="compositionally biased region" description="Low complexity" evidence="1">
    <location>
        <begin position="211"/>
        <end position="227"/>
    </location>
</feature>
<feature type="region of interest" description="Disordered" evidence="1">
    <location>
        <begin position="26"/>
        <end position="50"/>
    </location>
</feature>
<evidence type="ECO:0000313" key="3">
    <source>
        <dbReference type="Proteomes" id="UP000054248"/>
    </source>
</evidence>
<name>A0A0C3Q110_9AGAM</name>
<feature type="compositionally biased region" description="Acidic residues" evidence="1">
    <location>
        <begin position="228"/>
        <end position="237"/>
    </location>
</feature>
<dbReference type="Proteomes" id="UP000054248">
    <property type="component" value="Unassembled WGS sequence"/>
</dbReference>
<protein>
    <submittedName>
        <fullName evidence="2">Uncharacterized protein</fullName>
    </submittedName>
</protein>
<dbReference type="HOGENOM" id="CLU_900776_0_0_1"/>
<feature type="region of interest" description="Disordered" evidence="1">
    <location>
        <begin position="166"/>
        <end position="252"/>
    </location>
</feature>